<organism evidence="2 3">
    <name type="scientific">Hymenoscyphus fraxineus</name>
    <dbReference type="NCBI Taxonomy" id="746836"/>
    <lineage>
        <taxon>Eukaryota</taxon>
        <taxon>Fungi</taxon>
        <taxon>Dikarya</taxon>
        <taxon>Ascomycota</taxon>
        <taxon>Pezizomycotina</taxon>
        <taxon>Leotiomycetes</taxon>
        <taxon>Helotiales</taxon>
        <taxon>Helotiaceae</taxon>
        <taxon>Hymenoscyphus</taxon>
    </lineage>
</organism>
<dbReference type="EMBL" id="CAJVRL010000070">
    <property type="protein sequence ID" value="CAG8956327.1"/>
    <property type="molecule type" value="Genomic_DNA"/>
</dbReference>
<dbReference type="Gene3D" id="3.80.10.10">
    <property type="entry name" value="Ribonuclease Inhibitor"/>
    <property type="match status" value="1"/>
</dbReference>
<comment type="caution">
    <text evidence="2">The sequence shown here is derived from an EMBL/GenBank/DDBJ whole genome shotgun (WGS) entry which is preliminary data.</text>
</comment>
<dbReference type="SUPFAM" id="SSF81383">
    <property type="entry name" value="F-box domain"/>
    <property type="match status" value="1"/>
</dbReference>
<dbReference type="AlphaFoldDB" id="A0A9N9L2F2"/>
<dbReference type="Proteomes" id="UP000696280">
    <property type="component" value="Unassembled WGS sequence"/>
</dbReference>
<evidence type="ECO:0000313" key="3">
    <source>
        <dbReference type="Proteomes" id="UP000696280"/>
    </source>
</evidence>
<protein>
    <recommendedName>
        <fullName evidence="1">F-box domain-containing protein</fullName>
    </recommendedName>
</protein>
<keyword evidence="3" id="KW-1185">Reference proteome</keyword>
<dbReference type="Pfam" id="PF12937">
    <property type="entry name" value="F-box-like"/>
    <property type="match status" value="1"/>
</dbReference>
<dbReference type="OrthoDB" id="3927840at2759"/>
<proteinExistence type="predicted"/>
<dbReference type="InterPro" id="IPR032675">
    <property type="entry name" value="LRR_dom_sf"/>
</dbReference>
<evidence type="ECO:0000259" key="1">
    <source>
        <dbReference type="PROSITE" id="PS50181"/>
    </source>
</evidence>
<reference evidence="2" key="1">
    <citation type="submission" date="2021-07" db="EMBL/GenBank/DDBJ databases">
        <authorList>
            <person name="Durling M."/>
        </authorList>
    </citation>
    <scope>NUCLEOTIDE SEQUENCE</scope>
</reference>
<dbReference type="InterPro" id="IPR036047">
    <property type="entry name" value="F-box-like_dom_sf"/>
</dbReference>
<dbReference type="PROSITE" id="PS50181">
    <property type="entry name" value="FBOX"/>
    <property type="match status" value="1"/>
</dbReference>
<name>A0A9N9L2F2_9HELO</name>
<evidence type="ECO:0000313" key="2">
    <source>
        <dbReference type="EMBL" id="CAG8956327.1"/>
    </source>
</evidence>
<feature type="domain" description="F-box" evidence="1">
    <location>
        <begin position="1"/>
        <end position="45"/>
    </location>
</feature>
<gene>
    <name evidence="2" type="ORF">HYFRA_00003707</name>
</gene>
<accession>A0A9N9L2F2</accession>
<dbReference type="InterPro" id="IPR001810">
    <property type="entry name" value="F-box_dom"/>
</dbReference>
<sequence length="469" mass="54008">MSIITIPPEIFLQITTHLPHSDLIKLVQVCKYVQTLVEPVLWREIELHREYFHEDVDLAFDKCKPRPYRHGMSDETVDMDPYTDDKCAKAAQVFLVKFDNLRKGSHLAQLASHVRWLCLEVKPYQCFDAEGNQRSCWNVCWNSFTKFPNLEYFEIHARYERFESVFFDPSASPLKELHTVKLRGYIPKEFIEYLLQRPSSIKQLELAVIDDPIGDSCRINPPRSGFYESPSHDVYAPRPLISFPGKCIPHFESLTHLWLCKPTDGYDRANPRNPRHGLDRIYYSEESDKSSFEEWAKVLTATKDTLTHLTLEHRPTIDEDEMDGSENDEYLRGRREHESVGKSYQRFCSTVLPVLLDTKGLSSLKEITLFGIECVLPTCVNCERMWNSEGCDGAEPDCSFCAEMGLECTPIEPKADSIKLQLEARYPNVDVKSLLGRRMLFDTAFGHPLSGHGVLGDEIQEDDDGMIIR</sequence>